<proteinExistence type="predicted"/>
<reference evidence="1" key="1">
    <citation type="submission" date="2023-04" db="EMBL/GenBank/DDBJ databases">
        <title>Draft Genome sequencing of Naganishia species isolated from polar environments using Oxford Nanopore Technology.</title>
        <authorList>
            <person name="Leo P."/>
            <person name="Venkateswaran K."/>
        </authorList>
    </citation>
    <scope>NUCLEOTIDE SEQUENCE</scope>
    <source>
        <strain evidence="1">DBVPG 5303</strain>
    </source>
</reference>
<organism evidence="1 2">
    <name type="scientific">Naganishia onofrii</name>
    <dbReference type="NCBI Taxonomy" id="1851511"/>
    <lineage>
        <taxon>Eukaryota</taxon>
        <taxon>Fungi</taxon>
        <taxon>Dikarya</taxon>
        <taxon>Basidiomycota</taxon>
        <taxon>Agaricomycotina</taxon>
        <taxon>Tremellomycetes</taxon>
        <taxon>Filobasidiales</taxon>
        <taxon>Filobasidiaceae</taxon>
        <taxon>Naganishia</taxon>
    </lineage>
</organism>
<evidence type="ECO:0000313" key="1">
    <source>
        <dbReference type="EMBL" id="KAJ9126937.1"/>
    </source>
</evidence>
<dbReference type="Proteomes" id="UP001234202">
    <property type="component" value="Unassembled WGS sequence"/>
</dbReference>
<keyword evidence="2" id="KW-1185">Reference proteome</keyword>
<gene>
    <name evidence="1" type="ORF">QFC24_001168</name>
</gene>
<sequence>MSRCIYRSPHMGPGRWTSRRPGPLPQLRVPRFSNREMVSPSRDIKLLLTGFQGWGDVKINPSELIGQQLDGAVLQLKGQPDSVDPPAPSVSARDSTSSPGAAPSPSRAVVTFKPVRVSYREIEKLVPEFHDSGKWDCIVHVGLAKGYKACTIETGSNSLGYSLKDVDGELAPDVGRGRGVDSARPRWDCTMNCRECCDELNSMGYKNVKLSPDPGNFCCGYITACSLRCAYECVEQDPERKPIPVVFFHVPEPKEDDPTAPYTLNELTEIVRALCNFTARQAIATKA</sequence>
<dbReference type="EMBL" id="JASBWV010000003">
    <property type="protein sequence ID" value="KAJ9126937.1"/>
    <property type="molecule type" value="Genomic_DNA"/>
</dbReference>
<protein>
    <submittedName>
        <fullName evidence="1">Uncharacterized protein</fullName>
    </submittedName>
</protein>
<accession>A0ACC2XSI7</accession>
<name>A0ACC2XSI7_9TREE</name>
<comment type="caution">
    <text evidence="1">The sequence shown here is derived from an EMBL/GenBank/DDBJ whole genome shotgun (WGS) entry which is preliminary data.</text>
</comment>
<evidence type="ECO:0000313" key="2">
    <source>
        <dbReference type="Proteomes" id="UP001234202"/>
    </source>
</evidence>